<dbReference type="VEuPathDB" id="VectorBase:SSCA010399"/>
<keyword evidence="1" id="KW-0175">Coiled coil</keyword>
<organism evidence="3 4">
    <name type="scientific">Sarcoptes scabiei</name>
    <name type="common">Itch mite</name>
    <name type="synonym">Acarus scabiei</name>
    <dbReference type="NCBI Taxonomy" id="52283"/>
    <lineage>
        <taxon>Eukaryota</taxon>
        <taxon>Metazoa</taxon>
        <taxon>Ecdysozoa</taxon>
        <taxon>Arthropoda</taxon>
        <taxon>Chelicerata</taxon>
        <taxon>Arachnida</taxon>
        <taxon>Acari</taxon>
        <taxon>Acariformes</taxon>
        <taxon>Sarcoptiformes</taxon>
        <taxon>Astigmata</taxon>
        <taxon>Psoroptidia</taxon>
        <taxon>Sarcoptoidea</taxon>
        <taxon>Sarcoptidae</taxon>
        <taxon>Sarcoptinae</taxon>
        <taxon>Sarcoptes</taxon>
    </lineage>
</organism>
<feature type="compositionally biased region" description="Acidic residues" evidence="2">
    <location>
        <begin position="418"/>
        <end position="431"/>
    </location>
</feature>
<dbReference type="Proteomes" id="UP000616769">
    <property type="component" value="Unassembled WGS sequence"/>
</dbReference>
<feature type="region of interest" description="Disordered" evidence="2">
    <location>
        <begin position="500"/>
        <end position="532"/>
    </location>
</feature>
<dbReference type="AlphaFoldDB" id="A0A132ALK9"/>
<evidence type="ECO:0000313" key="3">
    <source>
        <dbReference type="EMBL" id="KPM11892.1"/>
    </source>
</evidence>
<evidence type="ECO:0000313" key="4">
    <source>
        <dbReference type="Proteomes" id="UP000616769"/>
    </source>
</evidence>
<feature type="region of interest" description="Disordered" evidence="2">
    <location>
        <begin position="309"/>
        <end position="351"/>
    </location>
</feature>
<reference evidence="3 4" key="1">
    <citation type="journal article" date="2015" name="Parasit. Vectors">
        <title>Draft genome of the scabies mite.</title>
        <authorList>
            <person name="Rider S.D.Jr."/>
            <person name="Morgan M.S."/>
            <person name="Arlian L.G."/>
        </authorList>
    </citation>
    <scope>NUCLEOTIDE SEQUENCE [LARGE SCALE GENOMIC DNA]</scope>
    <source>
        <strain evidence="3">Arlian Lab</strain>
    </source>
</reference>
<feature type="compositionally biased region" description="Polar residues" evidence="2">
    <location>
        <begin position="434"/>
        <end position="444"/>
    </location>
</feature>
<comment type="caution">
    <text evidence="3">The sequence shown here is derived from an EMBL/GenBank/DDBJ whole genome shotgun (WGS) entry which is preliminary data.</text>
</comment>
<evidence type="ECO:0000256" key="2">
    <source>
        <dbReference type="SAM" id="MobiDB-lite"/>
    </source>
</evidence>
<feature type="region of interest" description="Disordered" evidence="2">
    <location>
        <begin position="416"/>
        <end position="468"/>
    </location>
</feature>
<feature type="coiled-coil region" evidence="1">
    <location>
        <begin position="15"/>
        <end position="268"/>
    </location>
</feature>
<name>A0A132ALK9_SARSC</name>
<accession>A0A132ALK9</accession>
<proteinExistence type="predicted"/>
<feature type="compositionally biased region" description="Basic and acidic residues" evidence="2">
    <location>
        <begin position="445"/>
        <end position="468"/>
    </location>
</feature>
<protein>
    <submittedName>
        <fullName evidence="3">Uncharacterized protein</fullName>
    </submittedName>
</protein>
<dbReference type="EMBL" id="JXLN01018233">
    <property type="protein sequence ID" value="KPM11892.1"/>
    <property type="molecule type" value="Genomic_DNA"/>
</dbReference>
<dbReference type="PANTHER" id="PTHR31580">
    <property type="entry name" value="FILAMENT-LIKE PLANT PROTEIN 4"/>
    <property type="match status" value="1"/>
</dbReference>
<dbReference type="OrthoDB" id="6515510at2759"/>
<dbReference type="PANTHER" id="PTHR31580:SF4">
    <property type="entry name" value="FILAMENT-LIKE PLANT PROTEIN 6"/>
    <property type="match status" value="1"/>
</dbReference>
<sequence>MDKISSIAKWERQIRYEFEIEKELHKRELERQREKLQNDQRKLENWDKQLRIELDARERKLKLGEEELKSRSEELNQKMNELLRREQLINEIVNERIKSEMKFEIEKLRKKFNELEIEKNNLSKKEERVKEVEARLHEQVKIVKEKIDGKRLSDIELAKYRKELEITRKENEVLKEKVDSMEDYQITKFENKAFRNELQLLKEALNSKNQELERDRERLEREQRASDQKIMTLRHDLRKSEQELMLLRQKSEADNEEITSKYEAANGQVKRLQAFIRDYLAKMFVSSNNDFMATKKSFNHLHLRQSSCSSINGTGGSSGPKSSSNHQINHLRGYSLGGGNAAHQHHRSSFNHQRSISMDGFHHGSKPPTSHQRSFMNHRIRGCRLCDDEEFESDENEFFQNNQFIDIGRDLRSMADCIPDDDENEDDDDEINQDHCSSNCSSAKNQEETNRDELSPKKVWQHDPSPKASDEFVRKIVDKIYEKISTENLPDDDKIKISNCFGGDKNRSPSKNSVETSRIHRNFTESSEQKSNSFEYLKDPSISAFKAEHAEDEQNAAVHSTLYEELMMASNLKSTSSPLKQPLPFSPLQTSISKQSFPSKVLDGNHSLQSDNNSLQIFLLEFYNKKL</sequence>
<evidence type="ECO:0000256" key="1">
    <source>
        <dbReference type="SAM" id="Coils"/>
    </source>
</evidence>
<gene>
    <name evidence="3" type="ORF">QR98_0104700</name>
</gene>